<dbReference type="Proteomes" id="UP000546162">
    <property type="component" value="Unassembled WGS sequence"/>
</dbReference>
<sequence>MLSNTDRTDAAKGGNENENQAGKAAQLPS</sequence>
<feature type="region of interest" description="Disordered" evidence="1">
    <location>
        <begin position="1"/>
        <end position="29"/>
    </location>
</feature>
<comment type="caution">
    <text evidence="2">The sequence shown here is derived from an EMBL/GenBank/DDBJ whole genome shotgun (WGS) entry which is preliminary data.</text>
</comment>
<dbReference type="AlphaFoldDB" id="A0A7W7M6G3"/>
<evidence type="ECO:0000256" key="1">
    <source>
        <dbReference type="SAM" id="MobiDB-lite"/>
    </source>
</evidence>
<protein>
    <submittedName>
        <fullName evidence="2">Uncharacterized protein</fullName>
    </submittedName>
</protein>
<evidence type="ECO:0000313" key="3">
    <source>
        <dbReference type="Proteomes" id="UP000546162"/>
    </source>
</evidence>
<keyword evidence="3" id="KW-1185">Reference proteome</keyword>
<proteinExistence type="predicted"/>
<reference evidence="2 3" key="1">
    <citation type="submission" date="2020-08" db="EMBL/GenBank/DDBJ databases">
        <title>Sequencing the genomes of 1000 actinobacteria strains.</title>
        <authorList>
            <person name="Klenk H.-P."/>
        </authorList>
    </citation>
    <scope>NUCLEOTIDE SEQUENCE [LARGE SCALE GENOMIC DNA]</scope>
    <source>
        <strain evidence="2 3">DSM 45809</strain>
    </source>
</reference>
<evidence type="ECO:0000313" key="2">
    <source>
        <dbReference type="EMBL" id="MBB4738812.1"/>
    </source>
</evidence>
<dbReference type="EMBL" id="JACHNB010000001">
    <property type="protein sequence ID" value="MBB4738812.1"/>
    <property type="molecule type" value="Genomic_DNA"/>
</dbReference>
<name>A0A7W7M6G3_9ACTN</name>
<feature type="compositionally biased region" description="Basic and acidic residues" evidence="1">
    <location>
        <begin position="1"/>
        <end position="10"/>
    </location>
</feature>
<gene>
    <name evidence="2" type="ORF">BJY16_002271</name>
</gene>
<organism evidence="2 3">
    <name type="scientific">Actinoplanes octamycinicus</name>
    <dbReference type="NCBI Taxonomy" id="135948"/>
    <lineage>
        <taxon>Bacteria</taxon>
        <taxon>Bacillati</taxon>
        <taxon>Actinomycetota</taxon>
        <taxon>Actinomycetes</taxon>
        <taxon>Micromonosporales</taxon>
        <taxon>Micromonosporaceae</taxon>
        <taxon>Actinoplanes</taxon>
    </lineage>
</organism>
<accession>A0A7W7M6G3</accession>